<name>A0A0D2CWB7_9EURO</name>
<dbReference type="HOGENOM" id="CLU_1440875_0_0_1"/>
<proteinExistence type="predicted"/>
<accession>A0A0D2CWB7</accession>
<protein>
    <submittedName>
        <fullName evidence="1">Uncharacterized protein</fullName>
    </submittedName>
</protein>
<keyword evidence="2" id="KW-1185">Reference proteome</keyword>
<gene>
    <name evidence="1" type="ORF">PV04_05323</name>
</gene>
<evidence type="ECO:0000313" key="1">
    <source>
        <dbReference type="EMBL" id="KIW69446.1"/>
    </source>
</evidence>
<dbReference type="Proteomes" id="UP000054266">
    <property type="component" value="Unassembled WGS sequence"/>
</dbReference>
<dbReference type="AlphaFoldDB" id="A0A0D2CWB7"/>
<dbReference type="EMBL" id="KN846958">
    <property type="protein sequence ID" value="KIW69446.1"/>
    <property type="molecule type" value="Genomic_DNA"/>
</dbReference>
<evidence type="ECO:0000313" key="2">
    <source>
        <dbReference type="Proteomes" id="UP000054266"/>
    </source>
</evidence>
<reference evidence="1 2" key="1">
    <citation type="submission" date="2015-01" db="EMBL/GenBank/DDBJ databases">
        <title>The Genome Sequence of Capronia semiimmersa CBS27337.</title>
        <authorList>
            <consortium name="The Broad Institute Genomics Platform"/>
            <person name="Cuomo C."/>
            <person name="de Hoog S."/>
            <person name="Gorbushina A."/>
            <person name="Stielow B."/>
            <person name="Teixiera M."/>
            <person name="Abouelleil A."/>
            <person name="Chapman S.B."/>
            <person name="Priest M."/>
            <person name="Young S.K."/>
            <person name="Wortman J."/>
            <person name="Nusbaum C."/>
            <person name="Birren B."/>
        </authorList>
    </citation>
    <scope>NUCLEOTIDE SEQUENCE [LARGE SCALE GENOMIC DNA]</scope>
    <source>
        <strain evidence="1 2">CBS 27337</strain>
    </source>
</reference>
<sequence>MLMVFEMIFQASAPRLQRRQKVVSSSPSLMLLSLCSHSSLTAHLTSHHIRLLLRFIASRPFIPTQRLSIMATSQDPSPDFSCYETPPEEPPAYKEGDSWILRISDVKPDLASFIGFPWQECSTITIYITPPCLTPDPAGAPFVSLNHAALYLKAVSKRALAACVILKDKLENEITAGTMAIKVVFAEC</sequence>
<organism evidence="1 2">
    <name type="scientific">Phialophora macrospora</name>
    <dbReference type="NCBI Taxonomy" id="1851006"/>
    <lineage>
        <taxon>Eukaryota</taxon>
        <taxon>Fungi</taxon>
        <taxon>Dikarya</taxon>
        <taxon>Ascomycota</taxon>
        <taxon>Pezizomycotina</taxon>
        <taxon>Eurotiomycetes</taxon>
        <taxon>Chaetothyriomycetidae</taxon>
        <taxon>Chaetothyriales</taxon>
        <taxon>Herpotrichiellaceae</taxon>
        <taxon>Phialophora</taxon>
    </lineage>
</organism>